<protein>
    <submittedName>
        <fullName evidence="2">DUF4062 domain-containing protein</fullName>
    </submittedName>
</protein>
<proteinExistence type="predicted"/>
<keyword evidence="3" id="KW-1185">Reference proteome</keyword>
<gene>
    <name evidence="2" type="ORF">IDH41_20040</name>
</gene>
<comment type="caution">
    <text evidence="2">The sequence shown here is derived from an EMBL/GenBank/DDBJ whole genome shotgun (WGS) entry which is preliminary data.</text>
</comment>
<dbReference type="Pfam" id="PF13271">
    <property type="entry name" value="DUF4062"/>
    <property type="match status" value="1"/>
</dbReference>
<evidence type="ECO:0000259" key="1">
    <source>
        <dbReference type="Pfam" id="PF13271"/>
    </source>
</evidence>
<dbReference type="InterPro" id="IPR025139">
    <property type="entry name" value="DUF4062"/>
</dbReference>
<evidence type="ECO:0000313" key="3">
    <source>
        <dbReference type="Proteomes" id="UP000632125"/>
    </source>
</evidence>
<name>A0A927CQD3_9BACL</name>
<dbReference type="Proteomes" id="UP000632125">
    <property type="component" value="Unassembled WGS sequence"/>
</dbReference>
<sequence>MPKPTKLFISSVAQDTLTGLRATAFDELATLGHFPEMFEKTFGPWPMNATGIQHCLDKVKECDVYCLFIHSKAGSMTSSGRTITHLEFLKAIEEDKVLVLFAETTIKSKYFGSIRWIIKDFVDEFIKTNAHTPNYIEICNYLEIKSEEVNSDIPSKHNIEMYVWVLLYDIVDVHGKYIEDLSYGTSVPWKSYLSDLLRQGVNLIPKSKIASESMQLANAFGDFTDFTLLVLASHLRINDFINLPRLLSRLISALRGANITKDFPPLERTIGKVKTCSAVCLFQREGNILKTVQSAGDTDGDNDFTIDDPDSFVAYTYHNVTDEEPALFYLESKRMFYFTFKIGEYVISYHFPEETQWNQQMFTDYTEDIIDGIINSHANTFIFDFMNFTIRGLQK</sequence>
<dbReference type="EMBL" id="JACXIY010000024">
    <property type="protein sequence ID" value="MBD2870878.1"/>
    <property type="molecule type" value="Genomic_DNA"/>
</dbReference>
<organism evidence="2 3">
    <name type="scientific">Paenibacillus arenilitoris</name>
    <dbReference type="NCBI Taxonomy" id="2772299"/>
    <lineage>
        <taxon>Bacteria</taxon>
        <taxon>Bacillati</taxon>
        <taxon>Bacillota</taxon>
        <taxon>Bacilli</taxon>
        <taxon>Bacillales</taxon>
        <taxon>Paenibacillaceae</taxon>
        <taxon>Paenibacillus</taxon>
    </lineage>
</organism>
<accession>A0A927CQD3</accession>
<feature type="domain" description="DUF4062" evidence="1">
    <location>
        <begin position="6"/>
        <end position="91"/>
    </location>
</feature>
<evidence type="ECO:0000313" key="2">
    <source>
        <dbReference type="EMBL" id="MBD2870878.1"/>
    </source>
</evidence>
<dbReference type="RefSeq" id="WP_190864177.1">
    <property type="nucleotide sequence ID" value="NZ_JACXIY010000024.1"/>
</dbReference>
<reference evidence="2" key="1">
    <citation type="submission" date="2020-09" db="EMBL/GenBank/DDBJ databases">
        <title>A novel bacterium of genus Paenibacillus, isolated from South China Sea.</title>
        <authorList>
            <person name="Huang H."/>
            <person name="Mo K."/>
            <person name="Hu Y."/>
        </authorList>
    </citation>
    <scope>NUCLEOTIDE SEQUENCE</scope>
    <source>
        <strain evidence="2">IB182493</strain>
    </source>
</reference>
<dbReference type="AlphaFoldDB" id="A0A927CQD3"/>